<reference evidence="4 5" key="2">
    <citation type="submission" date="2020-02" db="EMBL/GenBank/DDBJ databases">
        <authorList>
            <person name="Sun Q."/>
            <person name="Inoue M."/>
        </authorList>
    </citation>
    <scope>NUCLEOTIDE SEQUENCE [LARGE SCALE GENOMIC DNA]</scope>
    <source>
        <strain evidence="4 5">KCTC 22478</strain>
    </source>
</reference>
<dbReference type="Proteomes" id="UP001138708">
    <property type="component" value="Unassembled WGS sequence"/>
</dbReference>
<feature type="signal peptide" evidence="2">
    <location>
        <begin position="1"/>
        <end position="24"/>
    </location>
</feature>
<evidence type="ECO:0000313" key="6">
    <source>
        <dbReference type="Proteomes" id="UP001138708"/>
    </source>
</evidence>
<evidence type="ECO:0000256" key="2">
    <source>
        <dbReference type="SAM" id="SignalP"/>
    </source>
</evidence>
<organism evidence="3 6">
    <name type="scientific">Neoroseomonas oryzicola</name>
    <dbReference type="NCBI Taxonomy" id="535904"/>
    <lineage>
        <taxon>Bacteria</taxon>
        <taxon>Pseudomonadati</taxon>
        <taxon>Pseudomonadota</taxon>
        <taxon>Alphaproteobacteria</taxon>
        <taxon>Acetobacterales</taxon>
        <taxon>Acetobacteraceae</taxon>
        <taxon>Neoroseomonas</taxon>
    </lineage>
</organism>
<dbReference type="AlphaFoldDB" id="A0A9X9WJ04"/>
<accession>A0A9X9WJ04</accession>
<proteinExistence type="predicted"/>
<evidence type="ECO:0000256" key="1">
    <source>
        <dbReference type="SAM" id="MobiDB-lite"/>
    </source>
</evidence>
<feature type="chain" id="PRO_5040748341" evidence="2">
    <location>
        <begin position="25"/>
        <end position="64"/>
    </location>
</feature>
<gene>
    <name evidence="4" type="ORF">GWK15_13690</name>
    <name evidence="3" type="ORF">GXW75_13725</name>
</gene>
<dbReference type="Proteomes" id="UP000746741">
    <property type="component" value="Unassembled WGS sequence"/>
</dbReference>
<protein>
    <submittedName>
        <fullName evidence="3">Uncharacterized protein</fullName>
    </submittedName>
</protein>
<comment type="caution">
    <text evidence="3">The sequence shown here is derived from an EMBL/GenBank/DDBJ whole genome shotgun (WGS) entry which is preliminary data.</text>
</comment>
<reference evidence="3" key="1">
    <citation type="submission" date="2020-01" db="EMBL/GenBank/DDBJ databases">
        <authorList>
            <person name="Rat A."/>
        </authorList>
    </citation>
    <scope>NUCLEOTIDE SEQUENCE</scope>
    <source>
        <strain evidence="3">LMG 31161</strain>
    </source>
</reference>
<keyword evidence="2" id="KW-0732">Signal</keyword>
<evidence type="ECO:0000313" key="4">
    <source>
        <dbReference type="EMBL" id="NKE17999.1"/>
    </source>
</evidence>
<feature type="compositionally biased region" description="Low complexity" evidence="1">
    <location>
        <begin position="27"/>
        <end position="38"/>
    </location>
</feature>
<evidence type="ECO:0000313" key="5">
    <source>
        <dbReference type="Proteomes" id="UP000746741"/>
    </source>
</evidence>
<name>A0A9X9WJ04_9PROT</name>
<dbReference type="RefSeq" id="WP_168041889.1">
    <property type="nucleotide sequence ID" value="NZ_JAAEDK010000028.1"/>
</dbReference>
<feature type="region of interest" description="Disordered" evidence="1">
    <location>
        <begin position="27"/>
        <end position="64"/>
    </location>
</feature>
<dbReference type="EMBL" id="JAAEDK010000028">
    <property type="protein sequence ID" value="MBR0660314.1"/>
    <property type="molecule type" value="Genomic_DNA"/>
</dbReference>
<keyword evidence="5" id="KW-1185">Reference proteome</keyword>
<sequence length="64" mass="6774">MRPIRRAAVTGLFALWLAPLGAAAADRAPAAGAEARSGIYGPERPALVREEDREDEAEAERAEG</sequence>
<reference evidence="3" key="3">
    <citation type="journal article" date="2021" name="Syst. Appl. Microbiol.">
        <title>Roseomonas hellenica sp. nov., isolated from roots of wild-growing Alkanna tinctoria.</title>
        <authorList>
            <person name="Rat A."/>
            <person name="Naranjo H.D."/>
            <person name="Lebbe L."/>
            <person name="Cnockaert M."/>
            <person name="Krigas N."/>
            <person name="Grigoriadou K."/>
            <person name="Maloupa E."/>
            <person name="Willems A."/>
        </authorList>
    </citation>
    <scope>NUCLEOTIDE SEQUENCE</scope>
    <source>
        <strain evidence="3">LMG 31161</strain>
    </source>
</reference>
<dbReference type="EMBL" id="JAAVUP010000003">
    <property type="protein sequence ID" value="NKE17999.1"/>
    <property type="molecule type" value="Genomic_DNA"/>
</dbReference>
<evidence type="ECO:0000313" key="3">
    <source>
        <dbReference type="EMBL" id="MBR0660314.1"/>
    </source>
</evidence>